<sequence length="306" mass="33878">MPRYHVTAADRRALPKALRGRSSSHLGYDAAEYTRPFAHYFRSHTEPIQPHVHEALRRGRVPAEFGYGVDDARARLSAPGYGPMETGWTRTASGTVLVACLTDMPGVTADMWDWWFGWHLTDSARYKLWHPVAHRQACVAEDRSSVAGLTDRDKYIGNVSFVDEYIGAKKLRLAIRFVDPTTLGFADSPGTTYVCARIGVTYLPVAAGWLVHQVRPTDHGCEMRSRFVMGPGEILSLPGRAVSLPGAAPLLTSRVGRTVAPPVVDVAVRTTFNDRLAHDLLHHCASEMNHLAGFLPALYDEFRSMP</sequence>
<dbReference type="RefSeq" id="WP_301572921.1">
    <property type="nucleotide sequence ID" value="NZ_JAPWIE010000005.1"/>
</dbReference>
<evidence type="ECO:0000256" key="3">
    <source>
        <dbReference type="ARBA" id="ARBA00022801"/>
    </source>
</evidence>
<comment type="cofactor">
    <cofactor evidence="1">
        <name>Zn(2+)</name>
        <dbReference type="ChEBI" id="CHEBI:29105"/>
    </cofactor>
</comment>
<keyword evidence="2" id="KW-0479">Metal-binding</keyword>
<evidence type="ECO:0000256" key="4">
    <source>
        <dbReference type="ARBA" id="ARBA00022833"/>
    </source>
</evidence>
<dbReference type="EMBL" id="JAPWIE010000005">
    <property type="protein sequence ID" value="MCZ4552152.1"/>
    <property type="molecule type" value="Genomic_DNA"/>
</dbReference>
<accession>A0ABT4MYS0</accession>
<evidence type="ECO:0000256" key="5">
    <source>
        <dbReference type="ARBA" id="ARBA00023459"/>
    </source>
</evidence>
<dbReference type="Pfam" id="PF18089">
    <property type="entry name" value="DAPG_hydrolase"/>
    <property type="match status" value="1"/>
</dbReference>
<evidence type="ECO:0000256" key="1">
    <source>
        <dbReference type="ARBA" id="ARBA00001947"/>
    </source>
</evidence>
<dbReference type="Proteomes" id="UP001067235">
    <property type="component" value="Unassembled WGS sequence"/>
</dbReference>
<proteinExistence type="inferred from homology"/>
<evidence type="ECO:0000313" key="7">
    <source>
        <dbReference type="EMBL" id="MCZ4552152.1"/>
    </source>
</evidence>
<organism evidence="7 8">
    <name type="scientific">Gordonia rubripertincta</name>
    <name type="common">Rhodococcus corallinus</name>
    <dbReference type="NCBI Taxonomy" id="36822"/>
    <lineage>
        <taxon>Bacteria</taxon>
        <taxon>Bacillati</taxon>
        <taxon>Actinomycetota</taxon>
        <taxon>Actinomycetes</taxon>
        <taxon>Mycobacteriales</taxon>
        <taxon>Gordoniaceae</taxon>
        <taxon>Gordonia</taxon>
    </lineage>
</organism>
<comment type="caution">
    <text evidence="7">The sequence shown here is derived from an EMBL/GenBank/DDBJ whole genome shotgun (WGS) entry which is preliminary data.</text>
</comment>
<keyword evidence="3" id="KW-0378">Hydrolase</keyword>
<evidence type="ECO:0000313" key="8">
    <source>
        <dbReference type="Proteomes" id="UP001067235"/>
    </source>
</evidence>
<evidence type="ECO:0000256" key="2">
    <source>
        <dbReference type="ARBA" id="ARBA00022723"/>
    </source>
</evidence>
<keyword evidence="8" id="KW-1185">Reference proteome</keyword>
<dbReference type="InterPro" id="IPR041526">
    <property type="entry name" value="DAPG_hydrolase"/>
</dbReference>
<reference evidence="7" key="1">
    <citation type="submission" date="2022-12" db="EMBL/GenBank/DDBJ databases">
        <authorList>
            <person name="Krivoruchko A.V."/>
            <person name="Elkin A."/>
        </authorList>
    </citation>
    <scope>NUCLEOTIDE SEQUENCE</scope>
    <source>
        <strain evidence="7">IEGM 1388</strain>
    </source>
</reference>
<protein>
    <recommendedName>
        <fullName evidence="6">DAPG hydrolase PhiG domain-containing protein</fullName>
    </recommendedName>
</protein>
<gene>
    <name evidence="7" type="ORF">O4213_19320</name>
</gene>
<name>A0ABT4MYS0_GORRU</name>
<keyword evidence="4" id="KW-0862">Zinc</keyword>
<feature type="domain" description="DAPG hydrolase PhiG" evidence="6">
    <location>
        <begin position="73"/>
        <end position="299"/>
    </location>
</feature>
<comment type="similarity">
    <text evidence="5">Belongs to the DAPG/phloretin hydrolase family.</text>
</comment>
<evidence type="ECO:0000259" key="6">
    <source>
        <dbReference type="Pfam" id="PF18089"/>
    </source>
</evidence>